<dbReference type="GO" id="GO:0006413">
    <property type="term" value="P:translational initiation"/>
    <property type="evidence" value="ECO:0007669"/>
    <property type="project" value="TreeGrafter"/>
</dbReference>
<evidence type="ECO:0000313" key="5">
    <source>
        <dbReference type="Proteomes" id="UP000235388"/>
    </source>
</evidence>
<evidence type="ECO:0000259" key="3">
    <source>
        <dbReference type="Pfam" id="PF01556"/>
    </source>
</evidence>
<comment type="caution">
    <text evidence="4">The sequence shown here is derived from an EMBL/GenBank/DDBJ whole genome shotgun (WGS) entry which is preliminary data.</text>
</comment>
<evidence type="ECO:0000256" key="2">
    <source>
        <dbReference type="SAM" id="MobiDB-lite"/>
    </source>
</evidence>
<dbReference type="Gene3D" id="2.60.260.20">
    <property type="entry name" value="Urease metallochaperone UreE, N-terminal domain"/>
    <property type="match status" value="2"/>
</dbReference>
<dbReference type="AlphaFoldDB" id="A0A2N5UMC1"/>
<feature type="compositionally biased region" description="Basic and acidic residues" evidence="2">
    <location>
        <begin position="53"/>
        <end position="68"/>
    </location>
</feature>
<name>A0A2N5UMC1_9BASI</name>
<dbReference type="InterPro" id="IPR008971">
    <property type="entry name" value="HSP40/DnaJ_pept-bd"/>
</dbReference>
<evidence type="ECO:0000256" key="1">
    <source>
        <dbReference type="ARBA" id="ARBA00023186"/>
    </source>
</evidence>
<organism evidence="4 5">
    <name type="scientific">Puccinia coronata f. sp. avenae</name>
    <dbReference type="NCBI Taxonomy" id="200324"/>
    <lineage>
        <taxon>Eukaryota</taxon>
        <taxon>Fungi</taxon>
        <taxon>Dikarya</taxon>
        <taxon>Basidiomycota</taxon>
        <taxon>Pucciniomycotina</taxon>
        <taxon>Pucciniomycetes</taxon>
        <taxon>Pucciniales</taxon>
        <taxon>Pucciniaceae</taxon>
        <taxon>Puccinia</taxon>
    </lineage>
</organism>
<sequence>MFVGLDNSKTLVIPVVISTCSDQGSSGSHFDWEGRFAKAVLPRKPLFGIDSSKMPEKGDKGADKKNHEDAEEQFERLFGTTFGSGEANRERARRRGLENAFQLDDMANALGGVFGDGQLGGGDRNGLGFGSRRADHHSRELALHPPPQDTVRTLRLSLEELFVGGVKRIHLNRKLRNGQSELITRDLTVKAGWKAGTKIRYEGLGDEDKYGRAEGLVLVVEERPHERFQREGDDLVYTHVVPLREALAGAEPAHDLNRSLVHLDGRRVLFKLPLVHPAGGRPIPPGFQILIPNRGMPIVRKNGCIRPAGDLKIIIAVEFPTWLDADQLLAARQLK</sequence>
<evidence type="ECO:0000313" key="4">
    <source>
        <dbReference type="EMBL" id="PLW38913.1"/>
    </source>
</evidence>
<dbReference type="PANTHER" id="PTHR24078:SF553">
    <property type="entry name" value="DNAJ HOMOLOG SUBFAMILY B MEMBER 5"/>
    <property type="match status" value="1"/>
</dbReference>
<dbReference type="CDD" id="cd10747">
    <property type="entry name" value="DnaJ_C"/>
    <property type="match status" value="1"/>
</dbReference>
<dbReference type="Proteomes" id="UP000235388">
    <property type="component" value="Unassembled WGS sequence"/>
</dbReference>
<dbReference type="STRING" id="200324.A0A2N5UMC1"/>
<dbReference type="GO" id="GO:0005829">
    <property type="term" value="C:cytosol"/>
    <property type="evidence" value="ECO:0007669"/>
    <property type="project" value="TreeGrafter"/>
</dbReference>
<dbReference type="GO" id="GO:0051082">
    <property type="term" value="F:unfolded protein binding"/>
    <property type="evidence" value="ECO:0007669"/>
    <property type="project" value="InterPro"/>
</dbReference>
<dbReference type="InterPro" id="IPR051339">
    <property type="entry name" value="DnaJ_subfamily_B"/>
</dbReference>
<dbReference type="OrthoDB" id="10250354at2759"/>
<proteinExistence type="predicted"/>
<accession>A0A2N5UMC1</accession>
<dbReference type="PANTHER" id="PTHR24078">
    <property type="entry name" value="DNAJ HOMOLOG SUBFAMILY C MEMBER"/>
    <property type="match status" value="1"/>
</dbReference>
<dbReference type="Pfam" id="PF01556">
    <property type="entry name" value="DnaJ_C"/>
    <property type="match status" value="1"/>
</dbReference>
<dbReference type="GO" id="GO:0006457">
    <property type="term" value="P:protein folding"/>
    <property type="evidence" value="ECO:0007669"/>
    <property type="project" value="InterPro"/>
</dbReference>
<reference evidence="4 5" key="1">
    <citation type="submission" date="2017-11" db="EMBL/GenBank/DDBJ databases">
        <title>De novo assembly and phasing of dikaryotic genomes from two isolates of Puccinia coronata f. sp. avenae, the causal agent of oat crown rust.</title>
        <authorList>
            <person name="Miller M.E."/>
            <person name="Zhang Y."/>
            <person name="Omidvar V."/>
            <person name="Sperschneider J."/>
            <person name="Schwessinger B."/>
            <person name="Raley C."/>
            <person name="Palmer J.M."/>
            <person name="Garnica D."/>
            <person name="Upadhyaya N."/>
            <person name="Rathjen J."/>
            <person name="Taylor J.M."/>
            <person name="Park R.F."/>
            <person name="Dodds P.N."/>
            <person name="Hirsch C.D."/>
            <person name="Kianian S.F."/>
            <person name="Figueroa M."/>
        </authorList>
    </citation>
    <scope>NUCLEOTIDE SEQUENCE [LARGE SCALE GENOMIC DNA]</scope>
    <source>
        <strain evidence="4">12NC29</strain>
    </source>
</reference>
<gene>
    <name evidence="4" type="ORF">PCANC_15900</name>
</gene>
<protein>
    <recommendedName>
        <fullName evidence="3">Chaperone DnaJ C-terminal domain-containing protein</fullName>
    </recommendedName>
</protein>
<keyword evidence="1" id="KW-0143">Chaperone</keyword>
<feature type="region of interest" description="Disordered" evidence="2">
    <location>
        <begin position="47"/>
        <end position="69"/>
    </location>
</feature>
<feature type="domain" description="Chaperone DnaJ C-terminal" evidence="3">
    <location>
        <begin position="153"/>
        <end position="320"/>
    </location>
</feature>
<keyword evidence="5" id="KW-1185">Reference proteome</keyword>
<dbReference type="InterPro" id="IPR002939">
    <property type="entry name" value="DnaJ_C"/>
</dbReference>
<dbReference type="SUPFAM" id="SSF49493">
    <property type="entry name" value="HSP40/DnaJ peptide-binding domain"/>
    <property type="match status" value="2"/>
</dbReference>
<dbReference type="EMBL" id="PGCJ01000201">
    <property type="protein sequence ID" value="PLW38913.1"/>
    <property type="molecule type" value="Genomic_DNA"/>
</dbReference>
<dbReference type="GO" id="GO:0051087">
    <property type="term" value="F:protein-folding chaperone binding"/>
    <property type="evidence" value="ECO:0007669"/>
    <property type="project" value="TreeGrafter"/>
</dbReference>